<dbReference type="RefSeq" id="WP_311503868.1">
    <property type="nucleotide sequence ID" value="NZ_JAVRHK010000009.1"/>
</dbReference>
<name>A0ABU3D833_9FLAO</name>
<dbReference type="Pfam" id="PF00535">
    <property type="entry name" value="Glycos_transf_2"/>
    <property type="match status" value="1"/>
</dbReference>
<organism evidence="2 3">
    <name type="scientific">Autumnicola musiva</name>
    <dbReference type="NCBI Taxonomy" id="3075589"/>
    <lineage>
        <taxon>Bacteria</taxon>
        <taxon>Pseudomonadati</taxon>
        <taxon>Bacteroidota</taxon>
        <taxon>Flavobacteriia</taxon>
        <taxon>Flavobacteriales</taxon>
        <taxon>Flavobacteriaceae</taxon>
        <taxon>Autumnicola</taxon>
    </lineage>
</organism>
<feature type="domain" description="Glycosyltransferase 2-like" evidence="1">
    <location>
        <begin position="32"/>
        <end position="221"/>
    </location>
</feature>
<dbReference type="EC" id="2.4.-.-" evidence="2"/>
<protein>
    <submittedName>
        <fullName evidence="2">Glycosyltransferase</fullName>
        <ecNumber evidence="2">2.4.-.-</ecNumber>
    </submittedName>
</protein>
<sequence>MIADTPFVEFSAELELYGKQLPTKNKALKLVVTIPAKNESENIWKTLFALANQCSDKNSLPASVYEVLVLCNHCDDDTRDICYLFQEMHPEFPLYIYETNDPKINSVGAARKALMDLASPRLPDDGFIIMTDADTVADKYWLNAFLKTQNTPGDLICGIINLDLRRLNKNVRKQLYQTRQYLDMVTRLESELYPREYDPWPRHSYNSGPNMAIRKSVYREVGGMPPLACFEDIALYQKVISNGFKVKHSSKPVVTTSCRSSGRVPGGFGSQIKNWSESKTESVESLKKLNERFKAFAEIREYYQNPSANLLNSFCFRLRMQASDMQVLLQNHIRSSSLIIYLEQTLKYHIPWNSAYPDIPLEMAIEELVAYFYCFSQTTKSYNSCRSEFINLNKLE</sequence>
<dbReference type="EMBL" id="JAVRHK010000009">
    <property type="protein sequence ID" value="MDT0677524.1"/>
    <property type="molecule type" value="Genomic_DNA"/>
</dbReference>
<keyword evidence="2" id="KW-0808">Transferase</keyword>
<dbReference type="Gene3D" id="3.90.550.10">
    <property type="entry name" value="Spore Coat Polysaccharide Biosynthesis Protein SpsA, Chain A"/>
    <property type="match status" value="1"/>
</dbReference>
<reference evidence="2 3" key="1">
    <citation type="submission" date="2023-09" db="EMBL/GenBank/DDBJ databases">
        <authorList>
            <person name="Rey-Velasco X."/>
        </authorList>
    </citation>
    <scope>NUCLEOTIDE SEQUENCE [LARGE SCALE GENOMIC DNA]</scope>
    <source>
        <strain evidence="2 3">F117</strain>
    </source>
</reference>
<evidence type="ECO:0000259" key="1">
    <source>
        <dbReference type="Pfam" id="PF00535"/>
    </source>
</evidence>
<keyword evidence="3" id="KW-1185">Reference proteome</keyword>
<comment type="caution">
    <text evidence="2">The sequence shown here is derived from an EMBL/GenBank/DDBJ whole genome shotgun (WGS) entry which is preliminary data.</text>
</comment>
<accession>A0ABU3D833</accession>
<dbReference type="InterPro" id="IPR001173">
    <property type="entry name" value="Glyco_trans_2-like"/>
</dbReference>
<dbReference type="InterPro" id="IPR050834">
    <property type="entry name" value="Glycosyltransf_2"/>
</dbReference>
<dbReference type="Proteomes" id="UP001262582">
    <property type="component" value="Unassembled WGS sequence"/>
</dbReference>
<dbReference type="InterPro" id="IPR029044">
    <property type="entry name" value="Nucleotide-diphossugar_trans"/>
</dbReference>
<dbReference type="GO" id="GO:0016757">
    <property type="term" value="F:glycosyltransferase activity"/>
    <property type="evidence" value="ECO:0007669"/>
    <property type="project" value="UniProtKB-KW"/>
</dbReference>
<evidence type="ECO:0000313" key="2">
    <source>
        <dbReference type="EMBL" id="MDT0677524.1"/>
    </source>
</evidence>
<dbReference type="PANTHER" id="PTHR43685">
    <property type="entry name" value="GLYCOSYLTRANSFERASE"/>
    <property type="match status" value="1"/>
</dbReference>
<dbReference type="PANTHER" id="PTHR43685:SF14">
    <property type="entry name" value="GLYCOSYLTRANSFERASE 2-LIKE DOMAIN-CONTAINING PROTEIN"/>
    <property type="match status" value="1"/>
</dbReference>
<dbReference type="SUPFAM" id="SSF53448">
    <property type="entry name" value="Nucleotide-diphospho-sugar transferases"/>
    <property type="match status" value="1"/>
</dbReference>
<proteinExistence type="predicted"/>
<evidence type="ECO:0000313" key="3">
    <source>
        <dbReference type="Proteomes" id="UP001262582"/>
    </source>
</evidence>
<keyword evidence="2" id="KW-0328">Glycosyltransferase</keyword>
<gene>
    <name evidence="2" type="ORF">RM539_13130</name>
</gene>